<sequence>MSKLTFADLLIQQKDGSSFDPAQQLLSSLPSRPLHRLRAQVIQVLERHYGNLPCILDAFESYGANGVTFKIFQREVMRVGDLGPADIDRLWYSLSPDGRWVSIDKLGEFLYKDNEAWLANAS</sequence>
<gene>
    <name evidence="1" type="ORF">C1SCF055_LOCUS11177</name>
</gene>
<reference evidence="1" key="1">
    <citation type="submission" date="2022-10" db="EMBL/GenBank/DDBJ databases">
        <authorList>
            <person name="Chen Y."/>
            <person name="Dougan E. K."/>
            <person name="Chan C."/>
            <person name="Rhodes N."/>
            <person name="Thang M."/>
        </authorList>
    </citation>
    <scope>NUCLEOTIDE SEQUENCE</scope>
</reference>
<dbReference type="EMBL" id="CAMXCT030000815">
    <property type="protein sequence ID" value="CAL4770885.1"/>
    <property type="molecule type" value="Genomic_DNA"/>
</dbReference>
<evidence type="ECO:0000313" key="2">
    <source>
        <dbReference type="EMBL" id="CAL1136948.1"/>
    </source>
</evidence>
<evidence type="ECO:0000313" key="1">
    <source>
        <dbReference type="EMBL" id="CAI3983573.1"/>
    </source>
</evidence>
<comment type="caution">
    <text evidence="1">The sequence shown here is derived from an EMBL/GenBank/DDBJ whole genome shotgun (WGS) entry which is preliminary data.</text>
</comment>
<organism evidence="1">
    <name type="scientific">Cladocopium goreaui</name>
    <dbReference type="NCBI Taxonomy" id="2562237"/>
    <lineage>
        <taxon>Eukaryota</taxon>
        <taxon>Sar</taxon>
        <taxon>Alveolata</taxon>
        <taxon>Dinophyceae</taxon>
        <taxon>Suessiales</taxon>
        <taxon>Symbiodiniaceae</taxon>
        <taxon>Cladocopium</taxon>
    </lineage>
</organism>
<dbReference type="Proteomes" id="UP001152797">
    <property type="component" value="Unassembled WGS sequence"/>
</dbReference>
<dbReference type="EMBL" id="CAMXCT020000815">
    <property type="protein sequence ID" value="CAL1136948.1"/>
    <property type="molecule type" value="Genomic_DNA"/>
</dbReference>
<keyword evidence="3" id="KW-1185">Reference proteome</keyword>
<reference evidence="2" key="2">
    <citation type="submission" date="2024-04" db="EMBL/GenBank/DDBJ databases">
        <authorList>
            <person name="Chen Y."/>
            <person name="Shah S."/>
            <person name="Dougan E. K."/>
            <person name="Thang M."/>
            <person name="Chan C."/>
        </authorList>
    </citation>
    <scope>NUCLEOTIDE SEQUENCE [LARGE SCALE GENOMIC DNA]</scope>
</reference>
<accession>A0A9P1C3S2</accession>
<dbReference type="EMBL" id="CAMXCT010000815">
    <property type="protein sequence ID" value="CAI3983573.1"/>
    <property type="molecule type" value="Genomic_DNA"/>
</dbReference>
<protein>
    <submittedName>
        <fullName evidence="1">Uncharacterized protein</fullName>
    </submittedName>
</protein>
<proteinExistence type="predicted"/>
<evidence type="ECO:0000313" key="3">
    <source>
        <dbReference type="Proteomes" id="UP001152797"/>
    </source>
</evidence>
<name>A0A9P1C3S2_9DINO</name>
<dbReference type="AlphaFoldDB" id="A0A9P1C3S2"/>